<reference evidence="4" key="2">
    <citation type="submission" date="2020-09" db="EMBL/GenBank/DDBJ databases">
        <authorList>
            <person name="Sun Q."/>
            <person name="Sedlacek I."/>
        </authorList>
    </citation>
    <scope>NUCLEOTIDE SEQUENCE</scope>
    <source>
        <strain evidence="4">CCM 7905</strain>
    </source>
</reference>
<evidence type="ECO:0000313" key="5">
    <source>
        <dbReference type="Proteomes" id="UP000654257"/>
    </source>
</evidence>
<proteinExistence type="inferred from homology"/>
<dbReference type="PROSITE" id="PS00061">
    <property type="entry name" value="ADH_SHORT"/>
    <property type="match status" value="1"/>
</dbReference>
<dbReference type="PRINTS" id="PR00081">
    <property type="entry name" value="GDHRDH"/>
</dbReference>
<dbReference type="PANTHER" id="PTHR43477:SF1">
    <property type="entry name" value="DIHYDROANTICAPSIN 7-DEHYDROGENASE"/>
    <property type="match status" value="1"/>
</dbReference>
<protein>
    <submittedName>
        <fullName evidence="4">Oxidoreductase</fullName>
    </submittedName>
</protein>
<dbReference type="GO" id="GO:0016491">
    <property type="term" value="F:oxidoreductase activity"/>
    <property type="evidence" value="ECO:0007669"/>
    <property type="project" value="UniProtKB-KW"/>
</dbReference>
<evidence type="ECO:0000256" key="2">
    <source>
        <dbReference type="ARBA" id="ARBA00023002"/>
    </source>
</evidence>
<reference evidence="4" key="1">
    <citation type="journal article" date="2014" name="Int. J. Syst. Evol. Microbiol.">
        <title>Complete genome sequence of Corynebacterium casei LMG S-19264T (=DSM 44701T), isolated from a smear-ripened cheese.</title>
        <authorList>
            <consortium name="US DOE Joint Genome Institute (JGI-PGF)"/>
            <person name="Walter F."/>
            <person name="Albersmeier A."/>
            <person name="Kalinowski J."/>
            <person name="Ruckert C."/>
        </authorList>
    </citation>
    <scope>NUCLEOTIDE SEQUENCE</scope>
    <source>
        <strain evidence="4">CCM 7905</strain>
    </source>
</reference>
<dbReference type="SMART" id="SM00822">
    <property type="entry name" value="PKS_KR"/>
    <property type="match status" value="1"/>
</dbReference>
<evidence type="ECO:0000256" key="1">
    <source>
        <dbReference type="ARBA" id="ARBA00006484"/>
    </source>
</evidence>
<dbReference type="PRINTS" id="PR00080">
    <property type="entry name" value="SDRFAMILY"/>
</dbReference>
<dbReference type="CDD" id="cd05233">
    <property type="entry name" value="SDR_c"/>
    <property type="match status" value="1"/>
</dbReference>
<evidence type="ECO:0000259" key="3">
    <source>
        <dbReference type="SMART" id="SM00822"/>
    </source>
</evidence>
<dbReference type="SUPFAM" id="SSF51735">
    <property type="entry name" value="NAD(P)-binding Rossmann-fold domains"/>
    <property type="match status" value="1"/>
</dbReference>
<keyword evidence="2" id="KW-0560">Oxidoreductase</keyword>
<name>A0A917CYZ8_9NOCA</name>
<organism evidence="4 5">
    <name type="scientific">Rhodococcoides trifolii</name>
    <dbReference type="NCBI Taxonomy" id="908250"/>
    <lineage>
        <taxon>Bacteria</taxon>
        <taxon>Bacillati</taxon>
        <taxon>Actinomycetota</taxon>
        <taxon>Actinomycetes</taxon>
        <taxon>Mycobacteriales</taxon>
        <taxon>Nocardiaceae</taxon>
        <taxon>Rhodococcoides</taxon>
    </lineage>
</organism>
<dbReference type="Proteomes" id="UP000654257">
    <property type="component" value="Unassembled WGS sequence"/>
</dbReference>
<dbReference type="RefSeq" id="WP_188544349.1">
    <property type="nucleotide sequence ID" value="NZ_BMCU01000002.1"/>
</dbReference>
<dbReference type="InterPro" id="IPR051122">
    <property type="entry name" value="SDR_DHRS6-like"/>
</dbReference>
<dbReference type="Pfam" id="PF13561">
    <property type="entry name" value="adh_short_C2"/>
    <property type="match status" value="1"/>
</dbReference>
<sequence>MTRQTQFDVDGNVVIVGGASGIGLAVAHLAAHTAKTVSILDLHEERPESLASLPDASYSSADVLDDRRLADCFATIAERGPIDRVFVSAGITLPKTIAEVSASDAQRCLMINLMGSINTLSALLPHLSSDASVVLTASVAAHTGGGFVGGSVYGASKAGVVGLTRGAARELAPRGVRVNCVAPGATYTGMVGDDPAVVDRLTSGTLLGRLASPDDIANGVLYLWSPAGSYLTGTTLNINGGSHLG</sequence>
<accession>A0A917CYZ8</accession>
<evidence type="ECO:0000313" key="4">
    <source>
        <dbReference type="EMBL" id="GGG03217.1"/>
    </source>
</evidence>
<dbReference type="PANTHER" id="PTHR43477">
    <property type="entry name" value="DIHYDROANTICAPSIN 7-DEHYDROGENASE"/>
    <property type="match status" value="1"/>
</dbReference>
<dbReference type="InterPro" id="IPR057326">
    <property type="entry name" value="KR_dom"/>
</dbReference>
<dbReference type="InterPro" id="IPR020904">
    <property type="entry name" value="Sc_DH/Rdtase_CS"/>
</dbReference>
<dbReference type="AlphaFoldDB" id="A0A917CYZ8"/>
<dbReference type="InterPro" id="IPR002347">
    <property type="entry name" value="SDR_fam"/>
</dbReference>
<dbReference type="Gene3D" id="3.40.50.720">
    <property type="entry name" value="NAD(P)-binding Rossmann-like Domain"/>
    <property type="match status" value="1"/>
</dbReference>
<gene>
    <name evidence="4" type="ORF">GCM10007304_16600</name>
</gene>
<feature type="domain" description="Ketoreductase" evidence="3">
    <location>
        <begin position="11"/>
        <end position="184"/>
    </location>
</feature>
<comment type="similarity">
    <text evidence="1">Belongs to the short-chain dehydrogenases/reductases (SDR) family.</text>
</comment>
<comment type="caution">
    <text evidence="4">The sequence shown here is derived from an EMBL/GenBank/DDBJ whole genome shotgun (WGS) entry which is preliminary data.</text>
</comment>
<dbReference type="InterPro" id="IPR036291">
    <property type="entry name" value="NAD(P)-bd_dom_sf"/>
</dbReference>
<dbReference type="EMBL" id="BMCU01000002">
    <property type="protein sequence ID" value="GGG03217.1"/>
    <property type="molecule type" value="Genomic_DNA"/>
</dbReference>
<keyword evidence="5" id="KW-1185">Reference proteome</keyword>